<dbReference type="EMBL" id="CAJNJA010016520">
    <property type="protein sequence ID" value="CAE7382626.1"/>
    <property type="molecule type" value="Genomic_DNA"/>
</dbReference>
<accession>A0A812PYA9</accession>
<dbReference type="AlphaFoldDB" id="A0A812PYA9"/>
<evidence type="ECO:0000313" key="1">
    <source>
        <dbReference type="EMBL" id="CAE7382626.1"/>
    </source>
</evidence>
<keyword evidence="2" id="KW-1185">Reference proteome</keyword>
<sequence>MVWSGPLLHAAAVRCAGQLQQLDAQNLCNFAQGPASSSYAGVALLHAAAEEAVPKVLQPSPQEPANTRWWLVDSSSMTQPLSDALSDAALRGASHLQGQALCSLADASLPCQGQLLLHLHAFVDKFFKAWSPTETWDAGHAARAVSSFEIDSLGLHGSRRLCDKIGIPEASPEFVLRAKSKLGERLRACQTAPPVHGWRRPRILAYAEYTFTGAQTKRGSLLFENGLRVDGWVADYRWLTPTDLPLSRWVDRALCAEAQLLTSLCQQRELVNLTGEVELYTSSPPCLSCLGLFFQFRGVFLHATLRFSCGLVRAWEAWVPL</sequence>
<gene>
    <name evidence="1" type="ORF">SNEC2469_LOCUS10360</name>
</gene>
<comment type="caution">
    <text evidence="1">The sequence shown here is derived from an EMBL/GenBank/DDBJ whole genome shotgun (WGS) entry which is preliminary data.</text>
</comment>
<dbReference type="OrthoDB" id="10466522at2759"/>
<evidence type="ECO:0000313" key="2">
    <source>
        <dbReference type="Proteomes" id="UP000601435"/>
    </source>
</evidence>
<protein>
    <submittedName>
        <fullName evidence="1">Uncharacterized protein</fullName>
    </submittedName>
</protein>
<reference evidence="1" key="1">
    <citation type="submission" date="2021-02" db="EMBL/GenBank/DDBJ databases">
        <authorList>
            <person name="Dougan E. K."/>
            <person name="Rhodes N."/>
            <person name="Thang M."/>
            <person name="Chan C."/>
        </authorList>
    </citation>
    <scope>NUCLEOTIDE SEQUENCE</scope>
</reference>
<organism evidence="1 2">
    <name type="scientific">Symbiodinium necroappetens</name>
    <dbReference type="NCBI Taxonomy" id="1628268"/>
    <lineage>
        <taxon>Eukaryota</taxon>
        <taxon>Sar</taxon>
        <taxon>Alveolata</taxon>
        <taxon>Dinophyceae</taxon>
        <taxon>Suessiales</taxon>
        <taxon>Symbiodiniaceae</taxon>
        <taxon>Symbiodinium</taxon>
    </lineage>
</organism>
<name>A0A812PYA9_9DINO</name>
<dbReference type="Proteomes" id="UP000601435">
    <property type="component" value="Unassembled WGS sequence"/>
</dbReference>
<proteinExistence type="predicted"/>